<reference evidence="3 4" key="1">
    <citation type="journal article" date="2020" name="ISME J.">
        <title>Uncovering the hidden diversity of litter-decomposition mechanisms in mushroom-forming fungi.</title>
        <authorList>
            <person name="Floudas D."/>
            <person name="Bentzer J."/>
            <person name="Ahren D."/>
            <person name="Johansson T."/>
            <person name="Persson P."/>
            <person name="Tunlid A."/>
        </authorList>
    </citation>
    <scope>NUCLEOTIDE SEQUENCE [LARGE SCALE GENOMIC DNA]</scope>
    <source>
        <strain evidence="3 4">CBS 661.87</strain>
    </source>
</reference>
<dbReference type="Gene3D" id="1.10.287.1490">
    <property type="match status" value="1"/>
</dbReference>
<proteinExistence type="predicted"/>
<dbReference type="EMBL" id="JAACJP010000014">
    <property type="protein sequence ID" value="KAF5380200.1"/>
    <property type="molecule type" value="Genomic_DNA"/>
</dbReference>
<comment type="caution">
    <text evidence="3">The sequence shown here is derived from an EMBL/GenBank/DDBJ whole genome shotgun (WGS) entry which is preliminary data.</text>
</comment>
<keyword evidence="4" id="KW-1185">Reference proteome</keyword>
<feature type="coiled-coil region" evidence="1">
    <location>
        <begin position="183"/>
        <end position="298"/>
    </location>
</feature>
<feature type="compositionally biased region" description="Low complexity" evidence="2">
    <location>
        <begin position="131"/>
        <end position="143"/>
    </location>
</feature>
<evidence type="ECO:0000313" key="4">
    <source>
        <dbReference type="Proteomes" id="UP000565441"/>
    </source>
</evidence>
<evidence type="ECO:0000313" key="3">
    <source>
        <dbReference type="EMBL" id="KAF5380200.1"/>
    </source>
</evidence>
<dbReference type="Proteomes" id="UP000565441">
    <property type="component" value="Unassembled WGS sequence"/>
</dbReference>
<name>A0A8H5HBM0_9AGAR</name>
<evidence type="ECO:0000256" key="1">
    <source>
        <dbReference type="SAM" id="Coils"/>
    </source>
</evidence>
<organism evidence="3 4">
    <name type="scientific">Tricholomella constricta</name>
    <dbReference type="NCBI Taxonomy" id="117010"/>
    <lineage>
        <taxon>Eukaryota</taxon>
        <taxon>Fungi</taxon>
        <taxon>Dikarya</taxon>
        <taxon>Basidiomycota</taxon>
        <taxon>Agaricomycotina</taxon>
        <taxon>Agaricomycetes</taxon>
        <taxon>Agaricomycetidae</taxon>
        <taxon>Agaricales</taxon>
        <taxon>Tricholomatineae</taxon>
        <taxon>Lyophyllaceae</taxon>
        <taxon>Tricholomella</taxon>
    </lineage>
</organism>
<evidence type="ECO:0000256" key="2">
    <source>
        <dbReference type="SAM" id="MobiDB-lite"/>
    </source>
</evidence>
<accession>A0A8H5HBM0</accession>
<feature type="region of interest" description="Disordered" evidence="2">
    <location>
        <begin position="109"/>
        <end position="143"/>
    </location>
</feature>
<gene>
    <name evidence="3" type="ORF">D9615_006212</name>
</gene>
<dbReference type="OrthoDB" id="10640666at2759"/>
<sequence length="415" mass="45836">MSNPTEQGDSDNVAIRIQVYDPALSVGLLRPANSAMAIKNLLVFTANAHLRKQVNGPLNLEPGITIIDDPKLPVVLDPSFPPETKYCDLPPNVRALTVFLPANMHISARRKENVDPNSKTETGGGGLPSTSKPQAAPAEAPSASAGIDPAILLMFKDLKDEVSGLKATNLEMAKESKRQRATIDTLKTANGEMQAKNKKMEANIGTLEKANDDKTKAIDSLKTANGEMKAKTKKLEANIGTLGTANDKFAVKAQKLEANVDTLTKANEDLQAQSHRQELSLREECAQLRQRIVQLERVAAPIRKRYLLDEARKKLLGLVPAANSWLLLQEQYPTSTQLLGQLHLGDITPLTTTDIDYLYDPYSKIRLEGNKAAHQAFRKDVLCVIQQETNDSTRMLLRRFYLFVYGKMDLELEED</sequence>
<dbReference type="AlphaFoldDB" id="A0A8H5HBM0"/>
<keyword evidence="1" id="KW-0175">Coiled coil</keyword>
<protein>
    <submittedName>
        <fullName evidence="3">Uncharacterized protein</fullName>
    </submittedName>
</protein>